<dbReference type="RefSeq" id="XP_040762493.1">
    <property type="nucleotide sequence ID" value="XM_040911635.1"/>
</dbReference>
<dbReference type="STRING" id="1314785.A0A165DF43"/>
<name>A0A165DF43_9APHY</name>
<evidence type="ECO:0000313" key="2">
    <source>
        <dbReference type="EMBL" id="KZT04753.1"/>
    </source>
</evidence>
<dbReference type="EMBL" id="KV427634">
    <property type="protein sequence ID" value="KZT04753.1"/>
    <property type="molecule type" value="Genomic_DNA"/>
</dbReference>
<dbReference type="AlphaFoldDB" id="A0A165DF43"/>
<dbReference type="OrthoDB" id="2940229at2759"/>
<feature type="compositionally biased region" description="Basic and acidic residues" evidence="1">
    <location>
        <begin position="669"/>
        <end position="679"/>
    </location>
</feature>
<accession>A0A165DF43</accession>
<organism evidence="2 3">
    <name type="scientific">Laetiporus sulphureus 93-53</name>
    <dbReference type="NCBI Taxonomy" id="1314785"/>
    <lineage>
        <taxon>Eukaryota</taxon>
        <taxon>Fungi</taxon>
        <taxon>Dikarya</taxon>
        <taxon>Basidiomycota</taxon>
        <taxon>Agaricomycotina</taxon>
        <taxon>Agaricomycetes</taxon>
        <taxon>Polyporales</taxon>
        <taxon>Laetiporus</taxon>
    </lineage>
</organism>
<sequence>MFRKAKQGPPLRPDDVGMFSVGFAVQECRAVPPGPDIPEETASAANQPRGNCASYTQLSRSRGRARFDIGDDLLPTCSRLSSSPPGSLVGAFCSLSITSTPDGIDETMPKHALDAENASVTSTPQPKRPRPHTSSPERDLPTISSPLSARSLSSTLWTYPTPSDSPSNPFSMKRSLVALTLPQPTRFSQHLALRFQLVYDGPRSKADRTLKNQLHNVFRIVQVPKSYTLRHIHHLVLFLFATDTCLDAPLTSKAPTKRHRSKRLIDMMRVAGEGLAGKGARREPASGIWRGRSATPDYSLTLRPAVSSAVPDGWIGHVFEVRSGIQFSGSNERPKIKPNTGRVRKRASSVRERILFRDLYDQEYAALYPEESFASSSASSDLDVVSSVDETGFEDDACGTAGWMWEAEDDYTLEKVWCGSVQLGLQEGIIYRHLPGISVQITINRTNVPVRRGRGNQPYVFKWRGSSRGAIRIAHVDARRMTSEESKESNGNLVYLTSEAFEDEVENEEERLQKWNDPNAFARFLERESVREIASRKSSAAPALGLEDSPMLPEQLETTMSPFSPSSPLISSEATLPQLSFASSASQSDYSSVSSYPSRHSSSLSLSDFFLASLPEVTPAPGNPVIARRVAQQRLHFERLAKDGLRPMLINGRRIKDDDSNNNDDADNKDEKGVSDLKLLRKSPGIVRNDEEGEEAKDCSPLKRGARYLKRGRIENRNLGSEQEI</sequence>
<dbReference type="Proteomes" id="UP000076871">
    <property type="component" value="Unassembled WGS sequence"/>
</dbReference>
<dbReference type="InParanoid" id="A0A165DF43"/>
<proteinExistence type="predicted"/>
<evidence type="ECO:0000313" key="3">
    <source>
        <dbReference type="Proteomes" id="UP000076871"/>
    </source>
</evidence>
<keyword evidence="3" id="KW-1185">Reference proteome</keyword>
<feature type="region of interest" description="Disordered" evidence="1">
    <location>
        <begin position="652"/>
        <end position="699"/>
    </location>
</feature>
<dbReference type="GeneID" id="63828663"/>
<reference evidence="2 3" key="1">
    <citation type="journal article" date="2016" name="Mol. Biol. Evol.">
        <title>Comparative Genomics of Early-Diverging Mushroom-Forming Fungi Provides Insights into the Origins of Lignocellulose Decay Capabilities.</title>
        <authorList>
            <person name="Nagy L.G."/>
            <person name="Riley R."/>
            <person name="Tritt A."/>
            <person name="Adam C."/>
            <person name="Daum C."/>
            <person name="Floudas D."/>
            <person name="Sun H."/>
            <person name="Yadav J.S."/>
            <person name="Pangilinan J."/>
            <person name="Larsson K.H."/>
            <person name="Matsuura K."/>
            <person name="Barry K."/>
            <person name="Labutti K."/>
            <person name="Kuo R."/>
            <person name="Ohm R.A."/>
            <person name="Bhattacharya S.S."/>
            <person name="Shirouzu T."/>
            <person name="Yoshinaga Y."/>
            <person name="Martin F.M."/>
            <person name="Grigoriev I.V."/>
            <person name="Hibbett D.S."/>
        </authorList>
    </citation>
    <scope>NUCLEOTIDE SEQUENCE [LARGE SCALE GENOMIC DNA]</scope>
    <source>
        <strain evidence="2 3">93-53</strain>
    </source>
</reference>
<evidence type="ECO:0000256" key="1">
    <source>
        <dbReference type="SAM" id="MobiDB-lite"/>
    </source>
</evidence>
<gene>
    <name evidence="2" type="ORF">LAESUDRAFT_750932</name>
</gene>
<protein>
    <submittedName>
        <fullName evidence="2">Uncharacterized protein</fullName>
    </submittedName>
</protein>
<feature type="region of interest" description="Disordered" evidence="1">
    <location>
        <begin position="115"/>
        <end position="145"/>
    </location>
</feature>